<keyword evidence="4" id="KW-1185">Reference proteome</keyword>
<dbReference type="GO" id="GO:0043812">
    <property type="term" value="F:phosphatidylinositol-4-phosphate phosphatase activity"/>
    <property type="evidence" value="ECO:0007669"/>
    <property type="project" value="TreeGrafter"/>
</dbReference>
<dbReference type="PANTHER" id="PTHR45662">
    <property type="entry name" value="PHOSPHATIDYLINOSITIDE PHOSPHATASE SAC1"/>
    <property type="match status" value="1"/>
</dbReference>
<dbReference type="Proteomes" id="UP001318040">
    <property type="component" value="Chromosome 9"/>
</dbReference>
<dbReference type="InterPro" id="IPR034753">
    <property type="entry name" value="hSac2"/>
</dbReference>
<gene>
    <name evidence="5" type="primary">INPP5F</name>
</gene>
<feature type="region of interest" description="Disordered" evidence="1">
    <location>
        <begin position="947"/>
        <end position="1066"/>
    </location>
</feature>
<feature type="compositionally biased region" description="Low complexity" evidence="1">
    <location>
        <begin position="843"/>
        <end position="857"/>
    </location>
</feature>
<evidence type="ECO:0000313" key="5">
    <source>
        <dbReference type="RefSeq" id="XP_032806114.1"/>
    </source>
</evidence>
<reference evidence="5" key="1">
    <citation type="submission" date="2025-08" db="UniProtKB">
        <authorList>
            <consortium name="RefSeq"/>
        </authorList>
    </citation>
    <scope>IDENTIFICATION</scope>
    <source>
        <tissue evidence="5">Sperm</tissue>
    </source>
</reference>
<dbReference type="GO" id="GO:0046856">
    <property type="term" value="P:phosphatidylinositol dephosphorylation"/>
    <property type="evidence" value="ECO:0007669"/>
    <property type="project" value="TreeGrafter"/>
</dbReference>
<evidence type="ECO:0000256" key="1">
    <source>
        <dbReference type="SAM" id="MobiDB-lite"/>
    </source>
</evidence>
<dbReference type="GO" id="GO:0005769">
    <property type="term" value="C:early endosome"/>
    <property type="evidence" value="ECO:0007669"/>
    <property type="project" value="TreeGrafter"/>
</dbReference>
<dbReference type="PANTHER" id="PTHR45662:SF8">
    <property type="entry name" value="PHOSPHATIDYLINOSITIDE PHOSPHATASE SAC2"/>
    <property type="match status" value="1"/>
</dbReference>
<dbReference type="CTD" id="22876"/>
<accession>A0AAJ7SVP9</accession>
<evidence type="ECO:0000313" key="4">
    <source>
        <dbReference type="Proteomes" id="UP001318040"/>
    </source>
</evidence>
<dbReference type="KEGG" id="pmrn:116940416"/>
<proteinExistence type="predicted"/>
<feature type="region of interest" description="Disordered" evidence="1">
    <location>
        <begin position="843"/>
        <end position="907"/>
    </location>
</feature>
<dbReference type="GO" id="GO:2001135">
    <property type="term" value="P:regulation of endocytic recycling"/>
    <property type="evidence" value="ECO:0007669"/>
    <property type="project" value="TreeGrafter"/>
</dbReference>
<feature type="compositionally biased region" description="Polar residues" evidence="1">
    <location>
        <begin position="1010"/>
        <end position="1020"/>
    </location>
</feature>
<dbReference type="InterPro" id="IPR022158">
    <property type="entry name" value="Inositol_phosphatase"/>
</dbReference>
<feature type="compositionally biased region" description="Basic and acidic residues" evidence="1">
    <location>
        <begin position="965"/>
        <end position="979"/>
    </location>
</feature>
<dbReference type="PROSITE" id="PS50275">
    <property type="entry name" value="SAC"/>
    <property type="match status" value="1"/>
</dbReference>
<name>A0AAJ7SVP9_PETMA</name>
<evidence type="ECO:0000259" key="2">
    <source>
        <dbReference type="PROSITE" id="PS50275"/>
    </source>
</evidence>
<dbReference type="InterPro" id="IPR002013">
    <property type="entry name" value="SAC_dom"/>
</dbReference>
<dbReference type="PROSITE" id="PS51791">
    <property type="entry name" value="HSAC2"/>
    <property type="match status" value="1"/>
</dbReference>
<feature type="region of interest" description="Disordered" evidence="1">
    <location>
        <begin position="250"/>
        <end position="269"/>
    </location>
</feature>
<organism evidence="4 5">
    <name type="scientific">Petromyzon marinus</name>
    <name type="common">Sea lamprey</name>
    <dbReference type="NCBI Taxonomy" id="7757"/>
    <lineage>
        <taxon>Eukaryota</taxon>
        <taxon>Metazoa</taxon>
        <taxon>Chordata</taxon>
        <taxon>Craniata</taxon>
        <taxon>Vertebrata</taxon>
        <taxon>Cyclostomata</taxon>
        <taxon>Hyperoartia</taxon>
        <taxon>Petromyzontiformes</taxon>
        <taxon>Petromyzontidae</taxon>
        <taxon>Petromyzon</taxon>
    </lineage>
</organism>
<feature type="compositionally biased region" description="Low complexity" evidence="1">
    <location>
        <begin position="983"/>
        <end position="997"/>
    </location>
</feature>
<dbReference type="Pfam" id="PF02383">
    <property type="entry name" value="Syja_N"/>
    <property type="match status" value="1"/>
</dbReference>
<protein>
    <submittedName>
        <fullName evidence="5">Phosphatidylinositide phosphatase SAC2 isoform X1</fullName>
    </submittedName>
</protein>
<dbReference type="AlphaFoldDB" id="A0AAJ7SVP9"/>
<dbReference type="GO" id="GO:0045334">
    <property type="term" value="C:clathrin-coated endocytic vesicle"/>
    <property type="evidence" value="ECO:0007669"/>
    <property type="project" value="TreeGrafter"/>
</dbReference>
<dbReference type="RefSeq" id="XP_032806114.1">
    <property type="nucleotide sequence ID" value="XM_032950223.1"/>
</dbReference>
<feature type="compositionally biased region" description="Basic and acidic residues" evidence="1">
    <location>
        <begin position="948"/>
        <end position="958"/>
    </location>
</feature>
<feature type="domain" description="SAC" evidence="2">
    <location>
        <begin position="167"/>
        <end position="517"/>
    </location>
</feature>
<sequence>MELFQSDGDYIVQKEESALWCSRVNGRLSARPGSDLLNAWNPVCLGEVEGVIGKIKLHPDLHWHLLLIRQKELVGVLPGGHEVYKVSRIACLPLSAAEPCEMELQPCKKHHFGIPKGDKVASAVEDKFLLKTLNHLKSNVAAPIKKKTQKDASGRDRLERRLLEELVKMFTDSDSFFFSPTFDLTSSVQRQRSCQRSKPLAWQECDDRFFWNKLMLQDLIDSQDERADFWIMPVIQGFVQIEKLVVKYGDSSDDERSSPESPPTEASTEAPHPEFLVALISRRSRHRAGMRYKRRGVDRDGHVANFVETEQLIHIHTHTLSFVQTRGSVPVYWSQAGYTYNPRPQLTKGDKETRDAFEFHFKKQLEIYQRQVVVNLVDQAGREKIIGDTFLKHVLHFNSKQLTYITFDFHEHCRGMKFENVHILTDAICEIISDMKWCWADAAGLIQVQQGVFRVNCMDCLDRTNVVQAAIARIVMESQLKKLGAMPPEHQLPIKCRRIYQVMWANHGDTVSRQYAGTAALKGDFTRTGERRFAGVMKDGYNSANRYYLNQFRDAYRQAAIDLMQGLPVTDDLSTIVSRERHHEALARRESRRSQAEQVSQLLQSCMKQLLPSHEEFHGGWALIDCDPSLTDATHRDVDVLLILTNRAYYVAYFDEEADKITHYQRIDLADLEKIEIGPEPTLFGKPKFICMRVHSTFNGAGGYFHTLRAATRSPEDSGKDTLQCITEIFQIVKQTSGGTLLQTEGKLEKKKSKPHEEIIGVSHKEEGADGWSEENFSKLSLGSPSGRSGLAQSKRYLAGVQQNVRSKFSSLNQRVKQSKPNVNLADLGSNFRTLRAFEGPNQPKAAAVAAAQRAQPGRGGPQASGQRALDAESDPSLSDSDSMAEDEDEFGIATAKSDDERHASQPDVLDYVLPSCGIVASAPPAARPCGGTGLVRPSSIVVTDCSDPAREATRSVEEFPGDSADPKERQEPARRPSRLDIACGGPAAAAGDPRAGASDERASPGGRPTPTSGEGSRTVSPFARIKSSMAQMANMPSPLGLLQGMSFPSGRSPEPDSQESQEQSLHEIKAMMQNCQTRIIQI</sequence>
<dbReference type="Pfam" id="PF12456">
    <property type="entry name" value="hSac2"/>
    <property type="match status" value="1"/>
</dbReference>
<feature type="domain" description="HSac2" evidence="3">
    <location>
        <begin position="593"/>
        <end position="760"/>
    </location>
</feature>
<evidence type="ECO:0000259" key="3">
    <source>
        <dbReference type="PROSITE" id="PS51791"/>
    </source>
</evidence>